<dbReference type="EMBL" id="UFUW01000001">
    <property type="protein sequence ID" value="SUX18458.1"/>
    <property type="molecule type" value="Genomic_DNA"/>
</dbReference>
<evidence type="ECO:0000256" key="1">
    <source>
        <dbReference type="SAM" id="Phobius"/>
    </source>
</evidence>
<keyword evidence="1" id="KW-0472">Membrane</keyword>
<gene>
    <name evidence="2" type="ORF">NCTC13294_00274</name>
</gene>
<accession>A0A381DYS3</accession>
<keyword evidence="1" id="KW-0812">Transmembrane</keyword>
<evidence type="ECO:0000313" key="3">
    <source>
        <dbReference type="Proteomes" id="UP000254572"/>
    </source>
</evidence>
<keyword evidence="3" id="KW-1185">Reference proteome</keyword>
<protein>
    <submittedName>
        <fullName evidence="2">Uncharacterized protein</fullName>
    </submittedName>
</protein>
<name>A0A381DYS3_9GAMM</name>
<sequence>MIEGTVMNALLGLSAPRQFAAQRPQGTAPDIRLAGICFIAAVLLLAIWLGEGWTFGRWLATGWVVVAAWWLSRLLRGGRSDTALQRLARVTVPEAVWKDALLKGVVLDAEQRALLVEALRDWLMIRRRYGAPLPQPSRYVQQLWLALFNQPGWLEAVGERRVPPPPCCNSGNGLLSWMFACALQEVNPRAPAFLPRLWCVDVVIDKGEFAAAAAQVKREVWAAAFVAEERRRRGGSW</sequence>
<proteinExistence type="predicted"/>
<evidence type="ECO:0000313" key="2">
    <source>
        <dbReference type="EMBL" id="SUX18458.1"/>
    </source>
</evidence>
<feature type="transmembrane region" description="Helical" evidence="1">
    <location>
        <begin position="31"/>
        <end position="49"/>
    </location>
</feature>
<organism evidence="2 3">
    <name type="scientific">Cardiobacterium valvarum</name>
    <dbReference type="NCBI Taxonomy" id="194702"/>
    <lineage>
        <taxon>Bacteria</taxon>
        <taxon>Pseudomonadati</taxon>
        <taxon>Pseudomonadota</taxon>
        <taxon>Gammaproteobacteria</taxon>
        <taxon>Cardiobacteriales</taxon>
        <taxon>Cardiobacteriaceae</taxon>
        <taxon>Cardiobacterium</taxon>
    </lineage>
</organism>
<reference evidence="2 3" key="1">
    <citation type="submission" date="2018-06" db="EMBL/GenBank/DDBJ databases">
        <authorList>
            <consortium name="Pathogen Informatics"/>
            <person name="Doyle S."/>
        </authorList>
    </citation>
    <scope>NUCLEOTIDE SEQUENCE [LARGE SCALE GENOMIC DNA]</scope>
    <source>
        <strain evidence="2 3">NCTC13294</strain>
    </source>
</reference>
<keyword evidence="1" id="KW-1133">Transmembrane helix</keyword>
<feature type="transmembrane region" description="Helical" evidence="1">
    <location>
        <begin position="55"/>
        <end position="72"/>
    </location>
</feature>
<dbReference type="AlphaFoldDB" id="A0A381DYS3"/>
<dbReference type="Proteomes" id="UP000254572">
    <property type="component" value="Unassembled WGS sequence"/>
</dbReference>